<accession>A0A448XE79</accession>
<evidence type="ECO:0000313" key="6">
    <source>
        <dbReference type="EMBL" id="VEL34714.1"/>
    </source>
</evidence>
<protein>
    <recommendedName>
        <fullName evidence="5">DEAD/DEAH-box helicase domain-containing protein</fullName>
    </recommendedName>
</protein>
<comment type="caution">
    <text evidence="6">The sequence shown here is derived from an EMBL/GenBank/DDBJ whole genome shotgun (WGS) entry which is preliminary data.</text>
</comment>
<evidence type="ECO:0000256" key="4">
    <source>
        <dbReference type="ARBA" id="ARBA00022840"/>
    </source>
</evidence>
<dbReference type="GO" id="GO:0004386">
    <property type="term" value="F:helicase activity"/>
    <property type="evidence" value="ECO:0007669"/>
    <property type="project" value="UniProtKB-KW"/>
</dbReference>
<dbReference type="GO" id="GO:0005524">
    <property type="term" value="F:ATP binding"/>
    <property type="evidence" value="ECO:0007669"/>
    <property type="project" value="UniProtKB-KW"/>
</dbReference>
<keyword evidence="4" id="KW-0067">ATP-binding</keyword>
<dbReference type="EMBL" id="CAAALY010248238">
    <property type="protein sequence ID" value="VEL34714.1"/>
    <property type="molecule type" value="Genomic_DNA"/>
</dbReference>
<dbReference type="InterPro" id="IPR011545">
    <property type="entry name" value="DEAD/DEAH_box_helicase_dom"/>
</dbReference>
<proteinExistence type="predicted"/>
<dbReference type="GO" id="GO:0003676">
    <property type="term" value="F:nucleic acid binding"/>
    <property type="evidence" value="ECO:0007669"/>
    <property type="project" value="InterPro"/>
</dbReference>
<dbReference type="Pfam" id="PF00270">
    <property type="entry name" value="DEAD"/>
    <property type="match status" value="1"/>
</dbReference>
<gene>
    <name evidence="6" type="ORF">PXEA_LOCUS28154</name>
</gene>
<feature type="domain" description="DEAD/DEAH-box helicase" evidence="5">
    <location>
        <begin position="59"/>
        <end position="98"/>
    </location>
</feature>
<name>A0A448XE79_9PLAT</name>
<dbReference type="SUPFAM" id="SSF52540">
    <property type="entry name" value="P-loop containing nucleoside triphosphate hydrolases"/>
    <property type="match status" value="1"/>
</dbReference>
<keyword evidence="7" id="KW-1185">Reference proteome</keyword>
<dbReference type="OrthoDB" id="5575at2759"/>
<dbReference type="GO" id="GO:0016787">
    <property type="term" value="F:hydrolase activity"/>
    <property type="evidence" value="ECO:0007669"/>
    <property type="project" value="UniProtKB-KW"/>
</dbReference>
<dbReference type="Gene3D" id="3.40.50.300">
    <property type="entry name" value="P-loop containing nucleotide triphosphate hydrolases"/>
    <property type="match status" value="1"/>
</dbReference>
<evidence type="ECO:0000256" key="2">
    <source>
        <dbReference type="ARBA" id="ARBA00022801"/>
    </source>
</evidence>
<keyword evidence="3" id="KW-0347">Helicase</keyword>
<evidence type="ECO:0000259" key="5">
    <source>
        <dbReference type="Pfam" id="PF00270"/>
    </source>
</evidence>
<keyword evidence="2" id="KW-0378">Hydrolase</keyword>
<organism evidence="6 7">
    <name type="scientific">Protopolystoma xenopodis</name>
    <dbReference type="NCBI Taxonomy" id="117903"/>
    <lineage>
        <taxon>Eukaryota</taxon>
        <taxon>Metazoa</taxon>
        <taxon>Spiralia</taxon>
        <taxon>Lophotrochozoa</taxon>
        <taxon>Platyhelminthes</taxon>
        <taxon>Monogenea</taxon>
        <taxon>Polyopisthocotylea</taxon>
        <taxon>Polystomatidea</taxon>
        <taxon>Polystomatidae</taxon>
        <taxon>Protopolystoma</taxon>
    </lineage>
</organism>
<evidence type="ECO:0000256" key="3">
    <source>
        <dbReference type="ARBA" id="ARBA00022806"/>
    </source>
</evidence>
<evidence type="ECO:0000256" key="1">
    <source>
        <dbReference type="ARBA" id="ARBA00022741"/>
    </source>
</evidence>
<dbReference type="InterPro" id="IPR050474">
    <property type="entry name" value="Hel308_SKI2-like"/>
</dbReference>
<sequence length="119" mass="13231">MIHLPEGTKVDRSPLCEIVNFPIPEKPPDDLIKTPLIRVKDLDTVGQLLFDGIKKLNLVQSVVFETAYNTSENMLLAAPTGSGKTNVALLAIGQLIRQNMLSEGVVNVKDFKVLRRYEE</sequence>
<dbReference type="PANTHER" id="PTHR47961">
    <property type="entry name" value="DNA POLYMERASE THETA, PUTATIVE (AFU_ORTHOLOGUE AFUA_1G05260)-RELATED"/>
    <property type="match status" value="1"/>
</dbReference>
<dbReference type="AlphaFoldDB" id="A0A448XE79"/>
<keyword evidence="1" id="KW-0547">Nucleotide-binding</keyword>
<reference evidence="6" key="1">
    <citation type="submission" date="2018-11" db="EMBL/GenBank/DDBJ databases">
        <authorList>
            <consortium name="Pathogen Informatics"/>
        </authorList>
    </citation>
    <scope>NUCLEOTIDE SEQUENCE</scope>
</reference>
<dbReference type="PANTHER" id="PTHR47961:SF13">
    <property type="entry name" value="ACTIVATING SIGNAL COINTEGRATOR 1 COMPLEX SUBUNIT 3"/>
    <property type="match status" value="1"/>
</dbReference>
<dbReference type="Proteomes" id="UP000784294">
    <property type="component" value="Unassembled WGS sequence"/>
</dbReference>
<evidence type="ECO:0000313" key="7">
    <source>
        <dbReference type="Proteomes" id="UP000784294"/>
    </source>
</evidence>
<dbReference type="InterPro" id="IPR027417">
    <property type="entry name" value="P-loop_NTPase"/>
</dbReference>